<dbReference type="InterPro" id="IPR036691">
    <property type="entry name" value="Endo/exonu/phosph_ase_sf"/>
</dbReference>
<dbReference type="InterPro" id="IPR005135">
    <property type="entry name" value="Endo/exonuclease/phosphatase"/>
</dbReference>
<comment type="caution">
    <text evidence="2">The sequence shown here is derived from an EMBL/GenBank/DDBJ whole genome shotgun (WGS) entry which is preliminary data.</text>
</comment>
<sequence>MLTPSGPEERMKILTWNCNGAFRKKIRNIDVSKIDILIIQECENPDMVKFEDDFYNAFEHRLWVGDTKNKGLGVYSRNRIKKIDIDNKHHGRKLKHFIAFADHNEQKYLAAWTHKNDCAAFQYIGQLYLLMEKNQEFIKNSIILGDLNSNTIWDEWDRWWNHSDIVKILTVYGIKSVYHVMNNEEQGKESQPTFFHRKDLLKSYHIDYIFSPQKLIENTRDFKIIKEDNLTEMSDHLALEWEYNELEET</sequence>
<dbReference type="Pfam" id="PF03372">
    <property type="entry name" value="Exo_endo_phos"/>
    <property type="match status" value="1"/>
</dbReference>
<feature type="domain" description="Endonuclease/exonuclease/phosphatase" evidence="1">
    <location>
        <begin position="14"/>
        <end position="213"/>
    </location>
</feature>
<proteinExistence type="predicted"/>
<dbReference type="Proteomes" id="UP000029692">
    <property type="component" value="Unassembled WGS sequence"/>
</dbReference>
<keyword evidence="3" id="KW-1185">Reference proteome</keyword>
<accession>A0A098R2E1</accession>
<evidence type="ECO:0000313" key="3">
    <source>
        <dbReference type="Proteomes" id="UP000029692"/>
    </source>
</evidence>
<dbReference type="STRING" id="1480694.DC28_05695"/>
<evidence type="ECO:0000259" key="1">
    <source>
        <dbReference type="Pfam" id="PF03372"/>
    </source>
</evidence>
<dbReference type="eggNOG" id="COG0708">
    <property type="taxonomic scope" value="Bacteria"/>
</dbReference>
<reference evidence="2 3" key="1">
    <citation type="submission" date="2014-05" db="EMBL/GenBank/DDBJ databases">
        <title>De novo Genome Sequence of Spirocheata sp.</title>
        <authorList>
            <person name="Shivani Y."/>
            <person name="Subhash Y."/>
            <person name="Tushar L."/>
            <person name="Sasikala C."/>
            <person name="Ramana C.V."/>
        </authorList>
    </citation>
    <scope>NUCLEOTIDE SEQUENCE [LARGE SCALE GENOMIC DNA]</scope>
    <source>
        <strain evidence="2 3">JC230</strain>
    </source>
</reference>
<dbReference type="SUPFAM" id="SSF56219">
    <property type="entry name" value="DNase I-like"/>
    <property type="match status" value="1"/>
</dbReference>
<name>A0A098R2E1_9SPIO</name>
<protein>
    <recommendedName>
        <fullName evidence="1">Endonuclease/exonuclease/phosphatase domain-containing protein</fullName>
    </recommendedName>
</protein>
<dbReference type="AlphaFoldDB" id="A0A098R2E1"/>
<dbReference type="EMBL" id="JNUP01000047">
    <property type="protein sequence ID" value="KGE72857.1"/>
    <property type="molecule type" value="Genomic_DNA"/>
</dbReference>
<organism evidence="2 3">
    <name type="scientific">Spirochaeta lutea</name>
    <dbReference type="NCBI Taxonomy" id="1480694"/>
    <lineage>
        <taxon>Bacteria</taxon>
        <taxon>Pseudomonadati</taxon>
        <taxon>Spirochaetota</taxon>
        <taxon>Spirochaetia</taxon>
        <taxon>Spirochaetales</taxon>
        <taxon>Spirochaetaceae</taxon>
        <taxon>Spirochaeta</taxon>
    </lineage>
</organism>
<evidence type="ECO:0000313" key="2">
    <source>
        <dbReference type="EMBL" id="KGE72857.1"/>
    </source>
</evidence>
<gene>
    <name evidence="2" type="ORF">DC28_05695</name>
</gene>
<dbReference type="GO" id="GO:0003824">
    <property type="term" value="F:catalytic activity"/>
    <property type="evidence" value="ECO:0007669"/>
    <property type="project" value="InterPro"/>
</dbReference>
<dbReference type="Gene3D" id="3.60.10.10">
    <property type="entry name" value="Endonuclease/exonuclease/phosphatase"/>
    <property type="match status" value="1"/>
</dbReference>